<dbReference type="Proteomes" id="UP001215598">
    <property type="component" value="Unassembled WGS sequence"/>
</dbReference>
<evidence type="ECO:0000313" key="3">
    <source>
        <dbReference type="Proteomes" id="UP001215598"/>
    </source>
</evidence>
<gene>
    <name evidence="2" type="ORF">B0H16DRAFT_1719371</name>
</gene>
<sequence length="96" mass="10788">MWMATSPSSSGDIQTPPLPPAPTDAFPRRDFWRPLRWPAIWGTEFSTPILSPWRVHARGHPTFVLQQLLGSLVHPALVIASFAELFVARQLLCITK</sequence>
<accession>A0AAD7NIR9</accession>
<reference evidence="2" key="1">
    <citation type="submission" date="2023-03" db="EMBL/GenBank/DDBJ databases">
        <title>Massive genome expansion in bonnet fungi (Mycena s.s.) driven by repeated elements and novel gene families across ecological guilds.</title>
        <authorList>
            <consortium name="Lawrence Berkeley National Laboratory"/>
            <person name="Harder C.B."/>
            <person name="Miyauchi S."/>
            <person name="Viragh M."/>
            <person name="Kuo A."/>
            <person name="Thoen E."/>
            <person name="Andreopoulos B."/>
            <person name="Lu D."/>
            <person name="Skrede I."/>
            <person name="Drula E."/>
            <person name="Henrissat B."/>
            <person name="Morin E."/>
            <person name="Kohler A."/>
            <person name="Barry K."/>
            <person name="LaButti K."/>
            <person name="Morin E."/>
            <person name="Salamov A."/>
            <person name="Lipzen A."/>
            <person name="Mereny Z."/>
            <person name="Hegedus B."/>
            <person name="Baldrian P."/>
            <person name="Stursova M."/>
            <person name="Weitz H."/>
            <person name="Taylor A."/>
            <person name="Grigoriev I.V."/>
            <person name="Nagy L.G."/>
            <person name="Martin F."/>
            <person name="Kauserud H."/>
        </authorList>
    </citation>
    <scope>NUCLEOTIDE SEQUENCE</scope>
    <source>
        <strain evidence="2">CBHHK182m</strain>
    </source>
</reference>
<evidence type="ECO:0000313" key="2">
    <source>
        <dbReference type="EMBL" id="KAJ7761735.1"/>
    </source>
</evidence>
<comment type="caution">
    <text evidence="2">The sequence shown here is derived from an EMBL/GenBank/DDBJ whole genome shotgun (WGS) entry which is preliminary data.</text>
</comment>
<dbReference type="AlphaFoldDB" id="A0AAD7NIR9"/>
<protein>
    <submittedName>
        <fullName evidence="2">Uncharacterized protein</fullName>
    </submittedName>
</protein>
<evidence type="ECO:0000256" key="1">
    <source>
        <dbReference type="SAM" id="MobiDB-lite"/>
    </source>
</evidence>
<organism evidence="2 3">
    <name type="scientific">Mycena metata</name>
    <dbReference type="NCBI Taxonomy" id="1033252"/>
    <lineage>
        <taxon>Eukaryota</taxon>
        <taxon>Fungi</taxon>
        <taxon>Dikarya</taxon>
        <taxon>Basidiomycota</taxon>
        <taxon>Agaricomycotina</taxon>
        <taxon>Agaricomycetes</taxon>
        <taxon>Agaricomycetidae</taxon>
        <taxon>Agaricales</taxon>
        <taxon>Marasmiineae</taxon>
        <taxon>Mycenaceae</taxon>
        <taxon>Mycena</taxon>
    </lineage>
</organism>
<feature type="region of interest" description="Disordered" evidence="1">
    <location>
        <begin position="1"/>
        <end position="25"/>
    </location>
</feature>
<dbReference type="EMBL" id="JARKIB010000034">
    <property type="protein sequence ID" value="KAJ7761735.1"/>
    <property type="molecule type" value="Genomic_DNA"/>
</dbReference>
<feature type="compositionally biased region" description="Polar residues" evidence="1">
    <location>
        <begin position="1"/>
        <end position="13"/>
    </location>
</feature>
<keyword evidence="3" id="KW-1185">Reference proteome</keyword>
<proteinExistence type="predicted"/>
<name>A0AAD7NIR9_9AGAR</name>